<dbReference type="InterPro" id="IPR038740">
    <property type="entry name" value="BioF2-like_GNAT_dom"/>
</dbReference>
<proteinExistence type="predicted"/>
<dbReference type="Gene3D" id="3.40.630.30">
    <property type="match status" value="1"/>
</dbReference>
<accession>A0ABT5K6G5</accession>
<evidence type="ECO:0000313" key="3">
    <source>
        <dbReference type="Proteomes" id="UP001221208"/>
    </source>
</evidence>
<organism evidence="2 3">
    <name type="scientific">Janthinobacterium fluminis</name>
    <dbReference type="NCBI Taxonomy" id="2987524"/>
    <lineage>
        <taxon>Bacteria</taxon>
        <taxon>Pseudomonadati</taxon>
        <taxon>Pseudomonadota</taxon>
        <taxon>Betaproteobacteria</taxon>
        <taxon>Burkholderiales</taxon>
        <taxon>Oxalobacteraceae</taxon>
        <taxon>Janthinobacterium</taxon>
    </lineage>
</organism>
<comment type="caution">
    <text evidence="2">The sequence shown here is derived from an EMBL/GenBank/DDBJ whole genome shotgun (WGS) entry which is preliminary data.</text>
</comment>
<name>A0ABT5K6G5_9BURK</name>
<protein>
    <submittedName>
        <fullName evidence="2">GNAT family N-acetyltransferase</fullName>
    </submittedName>
</protein>
<dbReference type="Proteomes" id="UP001221208">
    <property type="component" value="Unassembled WGS sequence"/>
</dbReference>
<sequence>MSHWQFLPVPFKFQLSDLTLFSVSLPLQVRAERLLDDTAPVRVPMPPVGELLAGSQGFVIHALPLAEPSPPVRRAGNYLCYVPQQYEHCYIDLGIGFERYQGKFSAKTRATILRKVRKYAEHCGGAIAWQTFRTPDELARFFRLAGTLSKTTYQERLLDAGLPDSDKFRQQALVLAGQDRLRAYLLYSGERPVAYLFCPVEDEVLSYAYVGYDPAYIHLSVGTVLQWLAIEQLFGEARFRYFDFTEGQSEHKRLFATDRRLCGKVFLVKRSLRNCAVIHCHRMMNRLSSWLGAAMARLGLKARVKRVLRFVR</sequence>
<dbReference type="Pfam" id="PF13480">
    <property type="entry name" value="Acetyltransf_6"/>
    <property type="match status" value="1"/>
</dbReference>
<dbReference type="RefSeq" id="WP_273674450.1">
    <property type="nucleotide sequence ID" value="NZ_JAQQXR010000015.1"/>
</dbReference>
<evidence type="ECO:0000313" key="2">
    <source>
        <dbReference type="EMBL" id="MDC8760584.1"/>
    </source>
</evidence>
<dbReference type="SUPFAM" id="SSF55729">
    <property type="entry name" value="Acyl-CoA N-acyltransferases (Nat)"/>
    <property type="match status" value="1"/>
</dbReference>
<reference evidence="2 3" key="1">
    <citation type="submission" date="2022-10" db="EMBL/GenBank/DDBJ databases">
        <title>Janthinobacterium sp. hw3 Genome sequencing.</title>
        <authorList>
            <person name="Park S."/>
        </authorList>
    </citation>
    <scope>NUCLEOTIDE SEQUENCE [LARGE SCALE GENOMIC DNA]</scope>
    <source>
        <strain evidence="3">hw3</strain>
    </source>
</reference>
<evidence type="ECO:0000259" key="1">
    <source>
        <dbReference type="Pfam" id="PF13480"/>
    </source>
</evidence>
<gene>
    <name evidence="2" type="ORF">OIK44_23645</name>
</gene>
<keyword evidence="3" id="KW-1185">Reference proteome</keyword>
<feature type="domain" description="BioF2-like acetyltransferase" evidence="1">
    <location>
        <begin position="106"/>
        <end position="253"/>
    </location>
</feature>
<dbReference type="InterPro" id="IPR016181">
    <property type="entry name" value="Acyl_CoA_acyltransferase"/>
</dbReference>
<dbReference type="EMBL" id="JAQQXR010000015">
    <property type="protein sequence ID" value="MDC8760584.1"/>
    <property type="molecule type" value="Genomic_DNA"/>
</dbReference>